<name>A0AAE1PAL3_9EUCA</name>
<feature type="compositionally biased region" description="Basic and acidic residues" evidence="1">
    <location>
        <begin position="553"/>
        <end position="562"/>
    </location>
</feature>
<feature type="region of interest" description="Disordered" evidence="1">
    <location>
        <begin position="535"/>
        <end position="562"/>
    </location>
</feature>
<evidence type="ECO:0000313" key="3">
    <source>
        <dbReference type="Proteomes" id="UP001292094"/>
    </source>
</evidence>
<accession>A0AAE1PAL3</accession>
<sequence>EQFVHEDQWLHSIIWKKNIYKYRNVLRTAQRPEVLLKELKNLVELSLATPLHDHTVCRVPLELASSILTTGEKWLSRQMTEEIIVTLAPLLENNQPSPEICQFFSQHCTDNPRSCLVIDMFTPIIKRILKHNVDFGKYPYVRRFVQDYIQALNSQNDGRRVVHEFVDSMHGPTSTCPHLRVLPNLVAVCTAATCMLVVENKNIERLNSMQVHAADEVAHHLACYLSVLNKICDYDDWRPGLAQLLQPIPFPDEALADEEFIRQILPVIEKIGLDPRCEVHQMVLGTRDDKEGWLNVLCPSSLACVDEGAAWAAILHNLISCCCRRKKFLGLLVKSLGACMLLALRGNSTAQEILCLMLEWKLVEGSDQSLQVVTTLQSTPSGKRNYQALCDRQMHLRELKGGPRKLTLPSRSTDADVNRMLSSGSFGNLECLSLAFTRVTSACAEQLIKLPTLRYLNLWATQFGDVGLQLISEHLHKLQVLNLCETPVTDKGLEALAAIKSLRKLNLNSTSLSVQTFETLKQMLPSLLEVDIGQWKREKEPRRTQDSSSSSSPEEKNNTRRDFKCFPKFDTKTLTKRNRLVKAKSEEQKTVERKRCLVRASSEDQHSTAAISYSFVGKSRAESLSPPKNCVLTRTKKVLTRTKSEEHTAQAKIKLVRANSDGRRYKISNLLSERQRAVASQDALHHSE</sequence>
<protein>
    <recommendedName>
        <fullName evidence="4">C-Maf-inducing protein</fullName>
    </recommendedName>
</protein>
<dbReference type="EMBL" id="JAWZYT010002332">
    <property type="protein sequence ID" value="KAK4305100.1"/>
    <property type="molecule type" value="Genomic_DNA"/>
</dbReference>
<evidence type="ECO:0000256" key="1">
    <source>
        <dbReference type="SAM" id="MobiDB-lite"/>
    </source>
</evidence>
<dbReference type="InterPro" id="IPR032675">
    <property type="entry name" value="LRR_dom_sf"/>
</dbReference>
<dbReference type="SUPFAM" id="SSF52047">
    <property type="entry name" value="RNI-like"/>
    <property type="match status" value="1"/>
</dbReference>
<proteinExistence type="predicted"/>
<dbReference type="Proteomes" id="UP001292094">
    <property type="component" value="Unassembled WGS sequence"/>
</dbReference>
<reference evidence="2" key="1">
    <citation type="submission" date="2023-11" db="EMBL/GenBank/DDBJ databases">
        <title>Genome assemblies of two species of porcelain crab, Petrolisthes cinctipes and Petrolisthes manimaculis (Anomura: Porcellanidae).</title>
        <authorList>
            <person name="Angst P."/>
        </authorList>
    </citation>
    <scope>NUCLEOTIDE SEQUENCE</scope>
    <source>
        <strain evidence="2">PB745_02</strain>
        <tissue evidence="2">Gill</tissue>
    </source>
</reference>
<dbReference type="PANTHER" id="PTHR25480">
    <property type="entry name" value="LEUCINE-RICH REPEAT-CONTAINING PROTEIN 73"/>
    <property type="match status" value="1"/>
</dbReference>
<dbReference type="PANTHER" id="PTHR25480:SF0">
    <property type="entry name" value="C-MAF-INDUCING PROTEIN"/>
    <property type="match status" value="1"/>
</dbReference>
<gene>
    <name evidence="2" type="ORF">Pmani_023000</name>
</gene>
<feature type="non-terminal residue" evidence="2">
    <location>
        <position position="688"/>
    </location>
</feature>
<evidence type="ECO:0000313" key="2">
    <source>
        <dbReference type="EMBL" id="KAK4305100.1"/>
    </source>
</evidence>
<feature type="compositionally biased region" description="Basic and acidic residues" evidence="1">
    <location>
        <begin position="535"/>
        <end position="545"/>
    </location>
</feature>
<keyword evidence="3" id="KW-1185">Reference proteome</keyword>
<organism evidence="2 3">
    <name type="scientific">Petrolisthes manimaculis</name>
    <dbReference type="NCBI Taxonomy" id="1843537"/>
    <lineage>
        <taxon>Eukaryota</taxon>
        <taxon>Metazoa</taxon>
        <taxon>Ecdysozoa</taxon>
        <taxon>Arthropoda</taxon>
        <taxon>Crustacea</taxon>
        <taxon>Multicrustacea</taxon>
        <taxon>Malacostraca</taxon>
        <taxon>Eumalacostraca</taxon>
        <taxon>Eucarida</taxon>
        <taxon>Decapoda</taxon>
        <taxon>Pleocyemata</taxon>
        <taxon>Anomura</taxon>
        <taxon>Galatheoidea</taxon>
        <taxon>Porcellanidae</taxon>
        <taxon>Petrolisthes</taxon>
    </lineage>
</organism>
<dbReference type="AlphaFoldDB" id="A0AAE1PAL3"/>
<comment type="caution">
    <text evidence="2">The sequence shown here is derived from an EMBL/GenBank/DDBJ whole genome shotgun (WGS) entry which is preliminary data.</text>
</comment>
<dbReference type="InterPro" id="IPR052813">
    <property type="entry name" value="CMIP"/>
</dbReference>
<dbReference type="Gene3D" id="3.80.10.10">
    <property type="entry name" value="Ribonuclease Inhibitor"/>
    <property type="match status" value="1"/>
</dbReference>
<evidence type="ECO:0008006" key="4">
    <source>
        <dbReference type="Google" id="ProtNLM"/>
    </source>
</evidence>